<dbReference type="Pfam" id="PF13380">
    <property type="entry name" value="CoA_binding_2"/>
    <property type="match status" value="1"/>
</dbReference>
<evidence type="ECO:0000313" key="4">
    <source>
        <dbReference type="EMBL" id="KAA0973191.1"/>
    </source>
</evidence>
<dbReference type="InterPro" id="IPR016102">
    <property type="entry name" value="Succinyl-CoA_synth-like"/>
</dbReference>
<dbReference type="EMBL" id="VOBL01000034">
    <property type="protein sequence ID" value="KAA0973191.1"/>
    <property type="molecule type" value="Genomic_DNA"/>
</dbReference>
<dbReference type="InterPro" id="IPR032875">
    <property type="entry name" value="Succ_CoA_lig_flav_dom"/>
</dbReference>
<organism evidence="4 5">
    <name type="scientific">Paeniglutamicibacter gangotriensis</name>
    <dbReference type="NCBI Taxonomy" id="254787"/>
    <lineage>
        <taxon>Bacteria</taxon>
        <taxon>Bacillati</taxon>
        <taxon>Actinomycetota</taxon>
        <taxon>Actinomycetes</taxon>
        <taxon>Micrococcales</taxon>
        <taxon>Micrococcaceae</taxon>
        <taxon>Paeniglutamicibacter</taxon>
    </lineage>
</organism>
<evidence type="ECO:0000313" key="5">
    <source>
        <dbReference type="Proteomes" id="UP000323856"/>
    </source>
</evidence>
<dbReference type="GO" id="GO:0016874">
    <property type="term" value="F:ligase activity"/>
    <property type="evidence" value="ECO:0007669"/>
    <property type="project" value="UniProtKB-KW"/>
</dbReference>
<dbReference type="SUPFAM" id="SSF51735">
    <property type="entry name" value="NAD(P)-binding Rossmann-fold domains"/>
    <property type="match status" value="1"/>
</dbReference>
<protein>
    <submittedName>
        <fullName evidence="4">Acetate--CoA ligase family protein</fullName>
    </submittedName>
</protein>
<comment type="similarity">
    <text evidence="1">In the N-terminal section; belongs to the acetate CoA ligase alpha subunit family.</text>
</comment>
<dbReference type="SMART" id="SM00881">
    <property type="entry name" value="CoA_binding"/>
    <property type="match status" value="1"/>
</dbReference>
<keyword evidence="2" id="KW-0547">Nucleotide-binding</keyword>
<dbReference type="Pfam" id="PF13607">
    <property type="entry name" value="Succ_CoA_lig"/>
    <property type="match status" value="1"/>
</dbReference>
<gene>
    <name evidence="4" type="ORF">FQ154_19520</name>
</gene>
<dbReference type="InterPro" id="IPR011761">
    <property type="entry name" value="ATP-grasp"/>
</dbReference>
<dbReference type="InterPro" id="IPR003781">
    <property type="entry name" value="CoA-bd"/>
</dbReference>
<evidence type="ECO:0000256" key="1">
    <source>
        <dbReference type="ARBA" id="ARBA00060888"/>
    </source>
</evidence>
<dbReference type="InterPro" id="IPR036291">
    <property type="entry name" value="NAD(P)-bd_dom_sf"/>
</dbReference>
<comment type="caution">
    <text evidence="4">The sequence shown here is derived from an EMBL/GenBank/DDBJ whole genome shotgun (WGS) entry which is preliminary data.</text>
</comment>
<dbReference type="AlphaFoldDB" id="A0A5B0E5M4"/>
<dbReference type="GO" id="GO:0046872">
    <property type="term" value="F:metal ion binding"/>
    <property type="evidence" value="ECO:0007669"/>
    <property type="project" value="InterPro"/>
</dbReference>
<dbReference type="Proteomes" id="UP000323856">
    <property type="component" value="Unassembled WGS sequence"/>
</dbReference>
<dbReference type="Pfam" id="PF13549">
    <property type="entry name" value="ATP-grasp_5"/>
    <property type="match status" value="1"/>
</dbReference>
<dbReference type="SUPFAM" id="SSF52210">
    <property type="entry name" value="Succinyl-CoA synthetase domains"/>
    <property type="match status" value="2"/>
</dbReference>
<dbReference type="SUPFAM" id="SSF56059">
    <property type="entry name" value="Glutathione synthetase ATP-binding domain-like"/>
    <property type="match status" value="1"/>
</dbReference>
<proteinExistence type="inferred from homology"/>
<dbReference type="PROSITE" id="PS50975">
    <property type="entry name" value="ATP_GRASP"/>
    <property type="match status" value="1"/>
</dbReference>
<accession>A0A5B0E5M4</accession>
<evidence type="ECO:0000256" key="2">
    <source>
        <dbReference type="PROSITE-ProRule" id="PRU00409"/>
    </source>
</evidence>
<keyword evidence="2" id="KW-0067">ATP-binding</keyword>
<dbReference type="GO" id="GO:0005524">
    <property type="term" value="F:ATP binding"/>
    <property type="evidence" value="ECO:0007669"/>
    <property type="project" value="UniProtKB-UniRule"/>
</dbReference>
<dbReference type="PANTHER" id="PTHR42793:SF1">
    <property type="entry name" value="PEPTIDYL-LYSINE N-ACETYLTRANSFERASE PATZ"/>
    <property type="match status" value="1"/>
</dbReference>
<dbReference type="Gene3D" id="3.40.50.261">
    <property type="entry name" value="Succinyl-CoA synthetase domains"/>
    <property type="match status" value="2"/>
</dbReference>
<dbReference type="Gene3D" id="3.30.470.20">
    <property type="entry name" value="ATP-grasp fold, B domain"/>
    <property type="match status" value="1"/>
</dbReference>
<dbReference type="InterPro" id="IPR013815">
    <property type="entry name" value="ATP_grasp_subdomain_1"/>
</dbReference>
<dbReference type="Gene3D" id="3.40.50.720">
    <property type="entry name" value="NAD(P)-binding Rossmann-like Domain"/>
    <property type="match status" value="1"/>
</dbReference>
<name>A0A5B0E5M4_9MICC</name>
<sequence length="778" mass="82956">MPRRSSRTNRKWGKCYRCLETPSVTDVLVRNCHRCLETSHAPQIDNKLIFDPPGFIERNPFRMTTLISESAISQNLDPARLRELLEPRSVVIIGANSKSTWSHFTHSNLLAGGFTGNLYLVNRRGEDCHGQTSYASIADLPEVPDLAIVLTGTNSLESILDDTQSKGIRNLILLAAGLGEAGAEGEALQAKLVERARAADQLILGPNNLGFINAHSKVAAFSHMTRMPIISGGVGIASQSGALAIYLLPYMASRGVGCSFAVTVGNEAMISAIDVMGMLVDDENTKVIAAYLEQISNPAQFLEVVERARAAGKPVVIFKAGRGEASARVAAAHTGSLVGDDNVIDAACKQFGVIRVENIEDLVATAGIIESYGALPGNRMAVVTGSGAMCALVADKAEQEGLELPAPSESTVRGLHDAGLPSFSTVNNPMDTTGYISVDPTILTKANQCFIDDPNYDFVVVNGSWPANQMMADMGKPTQDELLRQLTASAKPVIAMSFLPTEVTEFGRQFAIDHGYPHASDSFDRGIPAVARSAWWGRRTAELESDAEVPAAPRITKPEGAESWTEIETGNFLREHGVMYVPAVIATSAAAAIAAAEEMGYPVVLKVASEDIAHKTEVGGVRLMLRDAAAVAEAYDFICTSVASLAPVANVQGIAVSPMRPAGNELLVGIVRDPQWGLVLAVGFGGVMVEILKDSALRLLPVGPPEIRRMLESLKGIDLLTGFRGSEATDLDELAAAIFTISQVAVGLGEQLEELEINPLRVAGNQIEALDALIRWKA</sequence>
<feature type="domain" description="ATP-grasp" evidence="3">
    <location>
        <begin position="570"/>
        <end position="606"/>
    </location>
</feature>
<dbReference type="Gene3D" id="3.30.1490.20">
    <property type="entry name" value="ATP-grasp fold, A domain"/>
    <property type="match status" value="1"/>
</dbReference>
<reference evidence="4 5" key="1">
    <citation type="submission" date="2019-07" db="EMBL/GenBank/DDBJ databases">
        <title>Analysis of the biochemical properties, biological activity and biotechnological potential of siderophores and biosurfactants produced by Antarctic psychrotolerant bacteria.</title>
        <authorList>
            <person name="Styczynski M."/>
            <person name="Krucon T."/>
            <person name="Decewicz P."/>
            <person name="Dziewit L."/>
        </authorList>
    </citation>
    <scope>NUCLEOTIDE SEQUENCE [LARGE SCALE GENOMIC DNA]</scope>
    <source>
        <strain evidence="4 5">ANT_H27</strain>
    </source>
</reference>
<dbReference type="FunFam" id="3.30.1490.20:FF:000020">
    <property type="entry name" value="Protein lysine acetyltransferase"/>
    <property type="match status" value="1"/>
</dbReference>
<dbReference type="PANTHER" id="PTHR42793">
    <property type="entry name" value="COA BINDING DOMAIN CONTAINING PROTEIN"/>
    <property type="match status" value="1"/>
</dbReference>
<dbReference type="OrthoDB" id="190266at2"/>
<evidence type="ECO:0000259" key="3">
    <source>
        <dbReference type="PROSITE" id="PS50975"/>
    </source>
</evidence>
<keyword evidence="4" id="KW-0436">Ligase</keyword>